<protein>
    <submittedName>
        <fullName evidence="2">Alpha/beta hydrolase</fullName>
    </submittedName>
</protein>
<dbReference type="EMBL" id="CP104205">
    <property type="protein sequence ID" value="UWX55811.1"/>
    <property type="molecule type" value="Genomic_DNA"/>
</dbReference>
<dbReference type="RefSeq" id="WP_260574194.1">
    <property type="nucleotide sequence ID" value="NZ_CP104205.1"/>
</dbReference>
<accession>A0ABY5Y9V2</accession>
<organism evidence="2 3">
    <name type="scientific">Maribacter litopenaei</name>
    <dbReference type="NCBI Taxonomy" id="2976127"/>
    <lineage>
        <taxon>Bacteria</taxon>
        <taxon>Pseudomonadati</taxon>
        <taxon>Bacteroidota</taxon>
        <taxon>Flavobacteriia</taxon>
        <taxon>Flavobacteriales</taxon>
        <taxon>Flavobacteriaceae</taxon>
        <taxon>Maribacter</taxon>
    </lineage>
</organism>
<proteinExistence type="predicted"/>
<dbReference type="Gene3D" id="3.40.50.1820">
    <property type="entry name" value="alpha/beta hydrolase"/>
    <property type="match status" value="1"/>
</dbReference>
<dbReference type="GO" id="GO:0016787">
    <property type="term" value="F:hydrolase activity"/>
    <property type="evidence" value="ECO:0007669"/>
    <property type="project" value="UniProtKB-KW"/>
</dbReference>
<evidence type="ECO:0000313" key="3">
    <source>
        <dbReference type="Proteomes" id="UP001059209"/>
    </source>
</evidence>
<sequence>MKKLLPLIFLVLPLTVFSQQLKIAKGTINDSLAIAIEGENNESFSLYVPTNFTMSKAWPVLFLFDMNGKSKSVISMFATAAEQEGYILASSNNIKDTLSLSQNVLIANRMFNAVYEMIPIHKERTYVGGIGDGGRFATLLPTFIKDIRGVLSCGAAIANTEVLTRKSPFYFIGIAGRSDYNYRELLESKMILDNLNFPNLLILFEGEHQWAPMEEIAWALRSFTLSEMAKGNVPKNDSLITDYYESSLIKANKLLYNDKPLLAENVLDNSIEVYNPLGDLDSLKISKKVLRRSKTYRSKKRLQDNFFLKESLTKEDYGYYLEEDIFTYNYNNLGWWNFQMSELDKMDKSGNEFELRMSSRLRGFLNALISDNINIISTNREVDLEALNFLYQLKTITDPDSPENYLRVISYSSQVEDYGTAIFYPEELLKTGYDNKEELYGLEHTALFRITPEFNAMIAKYLKDARYDIIEEQ</sequence>
<dbReference type="SUPFAM" id="SSF53474">
    <property type="entry name" value="alpha/beta-Hydrolases"/>
    <property type="match status" value="1"/>
</dbReference>
<evidence type="ECO:0000256" key="1">
    <source>
        <dbReference type="SAM" id="SignalP"/>
    </source>
</evidence>
<dbReference type="Proteomes" id="UP001059209">
    <property type="component" value="Chromosome"/>
</dbReference>
<reference evidence="2" key="1">
    <citation type="submission" date="2022-09" db="EMBL/GenBank/DDBJ databases">
        <title>Maribacter litopenaei sp. nov., isolated from the intestinal tract of the Pacific White Shrimp, Litopenaeus vannamei.</title>
        <authorList>
            <person name="Kim S.Y."/>
            <person name="Hwang C.Y."/>
        </authorList>
    </citation>
    <scope>NUCLEOTIDE SEQUENCE</scope>
    <source>
        <strain evidence="2">HL-LV01</strain>
    </source>
</reference>
<keyword evidence="3" id="KW-1185">Reference proteome</keyword>
<keyword evidence="1" id="KW-0732">Signal</keyword>
<gene>
    <name evidence="2" type="ORF">NYZ99_05190</name>
</gene>
<feature type="chain" id="PRO_5047076319" evidence="1">
    <location>
        <begin position="19"/>
        <end position="473"/>
    </location>
</feature>
<dbReference type="InterPro" id="IPR029058">
    <property type="entry name" value="AB_hydrolase_fold"/>
</dbReference>
<keyword evidence="2" id="KW-0378">Hydrolase</keyword>
<feature type="signal peptide" evidence="1">
    <location>
        <begin position="1"/>
        <end position="18"/>
    </location>
</feature>
<evidence type="ECO:0000313" key="2">
    <source>
        <dbReference type="EMBL" id="UWX55811.1"/>
    </source>
</evidence>
<name>A0ABY5Y9V2_9FLAO</name>